<dbReference type="EMBL" id="ML976036">
    <property type="protein sequence ID" value="KAF1942313.1"/>
    <property type="molecule type" value="Genomic_DNA"/>
</dbReference>
<organism evidence="1 2">
    <name type="scientific">Clathrospora elynae</name>
    <dbReference type="NCBI Taxonomy" id="706981"/>
    <lineage>
        <taxon>Eukaryota</taxon>
        <taxon>Fungi</taxon>
        <taxon>Dikarya</taxon>
        <taxon>Ascomycota</taxon>
        <taxon>Pezizomycotina</taxon>
        <taxon>Dothideomycetes</taxon>
        <taxon>Pleosporomycetidae</taxon>
        <taxon>Pleosporales</taxon>
        <taxon>Diademaceae</taxon>
        <taxon>Clathrospora</taxon>
    </lineage>
</organism>
<protein>
    <submittedName>
        <fullName evidence="1">Uncharacterized protein</fullName>
    </submittedName>
</protein>
<evidence type="ECO:0000313" key="1">
    <source>
        <dbReference type="EMBL" id="KAF1942313.1"/>
    </source>
</evidence>
<dbReference type="AlphaFoldDB" id="A0A6A5SQD6"/>
<proteinExistence type="predicted"/>
<keyword evidence="2" id="KW-1185">Reference proteome</keyword>
<reference evidence="1" key="1">
    <citation type="journal article" date="2020" name="Stud. Mycol.">
        <title>101 Dothideomycetes genomes: a test case for predicting lifestyles and emergence of pathogens.</title>
        <authorList>
            <person name="Haridas S."/>
            <person name="Albert R."/>
            <person name="Binder M."/>
            <person name="Bloem J."/>
            <person name="Labutti K."/>
            <person name="Salamov A."/>
            <person name="Andreopoulos B."/>
            <person name="Baker S."/>
            <person name="Barry K."/>
            <person name="Bills G."/>
            <person name="Bluhm B."/>
            <person name="Cannon C."/>
            <person name="Castanera R."/>
            <person name="Culley D."/>
            <person name="Daum C."/>
            <person name="Ezra D."/>
            <person name="Gonzalez J."/>
            <person name="Henrissat B."/>
            <person name="Kuo A."/>
            <person name="Liang C."/>
            <person name="Lipzen A."/>
            <person name="Lutzoni F."/>
            <person name="Magnuson J."/>
            <person name="Mondo S."/>
            <person name="Nolan M."/>
            <person name="Ohm R."/>
            <person name="Pangilinan J."/>
            <person name="Park H.-J."/>
            <person name="Ramirez L."/>
            <person name="Alfaro M."/>
            <person name="Sun H."/>
            <person name="Tritt A."/>
            <person name="Yoshinaga Y."/>
            <person name="Zwiers L.-H."/>
            <person name="Turgeon B."/>
            <person name="Goodwin S."/>
            <person name="Spatafora J."/>
            <person name="Crous P."/>
            <person name="Grigoriev I."/>
        </authorList>
    </citation>
    <scope>NUCLEOTIDE SEQUENCE</scope>
    <source>
        <strain evidence="1">CBS 161.51</strain>
    </source>
</reference>
<accession>A0A6A5SQD6</accession>
<sequence length="85" mass="9647">MSSPDSTSTSLLESLQSELFNRVLNCVLTPQTTTGLEPQFRGYVIDTAILRVNKAVHKLAKNYLHSTVSWIRLDLNWDALFINPR</sequence>
<evidence type="ECO:0000313" key="2">
    <source>
        <dbReference type="Proteomes" id="UP000800038"/>
    </source>
</evidence>
<dbReference type="Proteomes" id="UP000800038">
    <property type="component" value="Unassembled WGS sequence"/>
</dbReference>
<gene>
    <name evidence="1" type="ORF">EJ02DRAFT_454337</name>
</gene>
<name>A0A6A5SQD6_9PLEO</name>
<dbReference type="OrthoDB" id="3893333at2759"/>